<comment type="caution">
    <text evidence="7">The sequence shown here is derived from an EMBL/GenBank/DDBJ whole genome shotgun (WGS) entry which is preliminary data.</text>
</comment>
<evidence type="ECO:0000256" key="3">
    <source>
        <dbReference type="ARBA" id="ARBA00022692"/>
    </source>
</evidence>
<evidence type="ECO:0000313" key="8">
    <source>
        <dbReference type="Proteomes" id="UP000811282"/>
    </source>
</evidence>
<feature type="transmembrane region" description="Helical" evidence="6">
    <location>
        <begin position="538"/>
        <end position="562"/>
    </location>
</feature>
<comment type="subcellular location">
    <subcellularLocation>
        <location evidence="1">Membrane</location>
        <topology evidence="1">Multi-pass membrane protein</topology>
    </subcellularLocation>
</comment>
<protein>
    <submittedName>
        <fullName evidence="7">FTR1 family iron permease</fullName>
    </submittedName>
</protein>
<dbReference type="InterPro" id="IPR004923">
    <property type="entry name" value="FTR1/Fip1/EfeU"/>
</dbReference>
<dbReference type="PANTHER" id="PTHR31632:SF2">
    <property type="entry name" value="PLASMA MEMBRANE IRON PERMEASE"/>
    <property type="match status" value="1"/>
</dbReference>
<gene>
    <name evidence="7" type="ORF">JZM24_09445</name>
</gene>
<accession>A0ABS5YBF7</accession>
<feature type="transmembrane region" description="Helical" evidence="6">
    <location>
        <begin position="574"/>
        <end position="595"/>
    </location>
</feature>
<dbReference type="PANTHER" id="PTHR31632">
    <property type="entry name" value="IRON TRANSPORTER FTH1"/>
    <property type="match status" value="1"/>
</dbReference>
<evidence type="ECO:0000313" key="7">
    <source>
        <dbReference type="EMBL" id="MBT9432297.1"/>
    </source>
</evidence>
<keyword evidence="4 6" id="KW-1133">Transmembrane helix</keyword>
<proteinExistence type="inferred from homology"/>
<feature type="transmembrane region" description="Helical" evidence="6">
    <location>
        <begin position="501"/>
        <end position="518"/>
    </location>
</feature>
<evidence type="ECO:0000256" key="6">
    <source>
        <dbReference type="SAM" id="Phobius"/>
    </source>
</evidence>
<sequence>MIIIIICILTVRLVFIARSFLLTVLGLLFSTCVWAQTQYAPFIVDIEQRLDKTAELYQQQQNTAARREVQMAYFEVFENLEGPIRINISASKSYEMESTFGDIRRMIGDGRPVGDVLAIINGLKKALREVEPVLDGGHQLVAEEQHTALTRYDIAVYWQDCFRSIDDLLAEVVTLYQAGRYDVASQRIKQAHFQGFKNSEMEMAVRQNRSAQDAAAINQQFTALTALAKQPDRLNDVAYQVTTLLQDIEDTLPGLPTTRDNQPVSAQQTADNAAVAGASVPAADWANVAAGINQSISDAITRYHSGDAQEAILAVQDAYFDRFEATGMENKIGARDAAFKTTLENYFTRLVSLMKAVQPLDQLTAQASALQQDLEKAVAMLGTGDETHWSLLLYSLMIIVREGLEALLIVAAIVAYLVKNNHHDKLPLIRQSVVVALLAIVVTAVLFLLLFANSGASRELLEGITMLIAVVMLFFMSYWLLSKVEARHWQAWLEGKLSHSLSRNSLIGLWLTSFLAVYREGAETVLFYYALFGDAQNLSGHLAIGAGFAIGCVVLLLAWLVTRYSVVRLPLKPFFMVTGCFMYLMAFVFAGKGVLELVECKLFQPTLINGIPEISWLGIYPYRETLLPQAVLLLAALVALWVMQRRGQVADKTIHTNP</sequence>
<evidence type="ECO:0000256" key="2">
    <source>
        <dbReference type="ARBA" id="ARBA00008333"/>
    </source>
</evidence>
<name>A0ABS5YBF7_9GAMM</name>
<feature type="transmembrane region" description="Helical" evidence="6">
    <location>
        <begin position="626"/>
        <end position="643"/>
    </location>
</feature>
<dbReference type="Proteomes" id="UP000811282">
    <property type="component" value="Unassembled WGS sequence"/>
</dbReference>
<dbReference type="RefSeq" id="WP_215669460.1">
    <property type="nucleotide sequence ID" value="NZ_JAFJYC010000001.1"/>
</dbReference>
<reference evidence="7 8" key="1">
    <citation type="journal article" date="2021" name="Genome Biol. Evol.">
        <title>The evolution of interdependence in a four-way mealybug symbiosis.</title>
        <authorList>
            <person name="Garber A.I."/>
            <person name="Kupper M."/>
            <person name="Laetsch D.R."/>
            <person name="Weldon S.R."/>
            <person name="Ladinsky M.S."/>
            <person name="Bjorkman P.J."/>
            <person name="McCutcheon J.P."/>
        </authorList>
    </citation>
    <scope>NUCLEOTIDE SEQUENCE [LARGE SCALE GENOMIC DNA]</scope>
    <source>
        <strain evidence="7">SOD</strain>
    </source>
</reference>
<evidence type="ECO:0000256" key="5">
    <source>
        <dbReference type="ARBA" id="ARBA00023136"/>
    </source>
</evidence>
<keyword evidence="3 6" id="KW-0812">Transmembrane</keyword>
<keyword evidence="5 6" id="KW-0472">Membrane</keyword>
<keyword evidence="8" id="KW-1185">Reference proteome</keyword>
<feature type="transmembrane region" description="Helical" evidence="6">
    <location>
        <begin position="391"/>
        <end position="416"/>
    </location>
</feature>
<feature type="transmembrane region" description="Helical" evidence="6">
    <location>
        <begin position="463"/>
        <end position="481"/>
    </location>
</feature>
<comment type="similarity">
    <text evidence="2">Belongs to the oxidase-dependent Fe transporter (OFeT) (TC 9.A.10.1) family.</text>
</comment>
<organism evidence="7 8">
    <name type="scientific">Candidatus Sodalis endolongispinus</name>
    <dbReference type="NCBI Taxonomy" id="2812662"/>
    <lineage>
        <taxon>Bacteria</taxon>
        <taxon>Pseudomonadati</taxon>
        <taxon>Pseudomonadota</taxon>
        <taxon>Gammaproteobacteria</taxon>
        <taxon>Enterobacterales</taxon>
        <taxon>Bruguierivoracaceae</taxon>
        <taxon>Sodalis</taxon>
    </lineage>
</organism>
<evidence type="ECO:0000256" key="4">
    <source>
        <dbReference type="ARBA" id="ARBA00022989"/>
    </source>
</evidence>
<evidence type="ECO:0000256" key="1">
    <source>
        <dbReference type="ARBA" id="ARBA00004141"/>
    </source>
</evidence>
<feature type="transmembrane region" description="Helical" evidence="6">
    <location>
        <begin position="428"/>
        <end position="451"/>
    </location>
</feature>
<dbReference type="EMBL" id="JAFJYC010000001">
    <property type="protein sequence ID" value="MBT9432297.1"/>
    <property type="molecule type" value="Genomic_DNA"/>
</dbReference>
<dbReference type="Pfam" id="PF03239">
    <property type="entry name" value="FTR1"/>
    <property type="match status" value="1"/>
</dbReference>